<sequence length="295" mass="32943">MQYCIILFLNFITIILIAADVSIFLPITVVSAEPQYTVPIQSEFTAYISGDQWRRVIYRLSIQSSNNDHSDNNTIYKRNGTHCINNKSNSQTLVGDTFHCILISALHPFPDTNAYPSPTGIISIFLTQITTPIIITPLMPMGLYLYFAVVRMMGNGSIAPNDDSLIAQLIRTDINPLREIYYANGGLPTDTVALQSVKTADNGPSRERFCGPSCLWSVIIIIPLFVTTLLLLLVCISVIGTANDAGRSQQQQQQKEQQREEYVIVAYTPEAELDEFINCEDWGPVTLVDPDFLQK</sequence>
<protein>
    <submittedName>
        <fullName evidence="2">Uncharacterized protein</fullName>
    </submittedName>
</protein>
<keyword evidence="1" id="KW-0812">Transmembrane</keyword>
<feature type="transmembrane region" description="Helical" evidence="1">
    <location>
        <begin position="214"/>
        <end position="239"/>
    </location>
</feature>
<proteinExistence type="predicted"/>
<reference evidence="2 3" key="1">
    <citation type="submission" date="2017-03" db="EMBL/GenBank/DDBJ databases">
        <title>An alternative strategy for trypanosome survival in the mammalian bloodstream revealed through genome and transcriptome analysis of the ubiquitous bovine parasite Trypanosoma (Megatrypanum) theileri.</title>
        <authorList>
            <person name="Kelly S."/>
            <person name="Ivens A."/>
            <person name="Mott A."/>
            <person name="O'Neill E."/>
            <person name="Emms D."/>
            <person name="Macleod O."/>
            <person name="Voorheis P."/>
            <person name="Matthews J."/>
            <person name="Matthews K."/>
            <person name="Carrington M."/>
        </authorList>
    </citation>
    <scope>NUCLEOTIDE SEQUENCE [LARGE SCALE GENOMIC DNA]</scope>
    <source>
        <strain evidence="2">Edinburgh</strain>
    </source>
</reference>
<dbReference type="OrthoDB" id="243805at2759"/>
<evidence type="ECO:0000313" key="3">
    <source>
        <dbReference type="Proteomes" id="UP000192257"/>
    </source>
</evidence>
<dbReference type="Proteomes" id="UP000192257">
    <property type="component" value="Unassembled WGS sequence"/>
</dbReference>
<dbReference type="RefSeq" id="XP_028880728.1">
    <property type="nucleotide sequence ID" value="XM_029027851.1"/>
</dbReference>
<gene>
    <name evidence="2" type="ORF">TM35_000261140</name>
</gene>
<dbReference type="EMBL" id="NBCO01000026">
    <property type="protein sequence ID" value="ORC86662.1"/>
    <property type="molecule type" value="Genomic_DNA"/>
</dbReference>
<keyword evidence="1" id="KW-1133">Transmembrane helix</keyword>
<evidence type="ECO:0000256" key="1">
    <source>
        <dbReference type="SAM" id="Phobius"/>
    </source>
</evidence>
<evidence type="ECO:0000313" key="2">
    <source>
        <dbReference type="EMBL" id="ORC86662.1"/>
    </source>
</evidence>
<organism evidence="2 3">
    <name type="scientific">Trypanosoma theileri</name>
    <dbReference type="NCBI Taxonomy" id="67003"/>
    <lineage>
        <taxon>Eukaryota</taxon>
        <taxon>Discoba</taxon>
        <taxon>Euglenozoa</taxon>
        <taxon>Kinetoplastea</taxon>
        <taxon>Metakinetoplastina</taxon>
        <taxon>Trypanosomatida</taxon>
        <taxon>Trypanosomatidae</taxon>
        <taxon>Trypanosoma</taxon>
    </lineage>
</organism>
<feature type="transmembrane region" description="Helical" evidence="1">
    <location>
        <begin position="121"/>
        <end position="147"/>
    </location>
</feature>
<dbReference type="AlphaFoldDB" id="A0A1X0NPL6"/>
<dbReference type="VEuPathDB" id="TriTrypDB:TM35_000261140"/>
<feature type="transmembrane region" description="Helical" evidence="1">
    <location>
        <begin position="7"/>
        <end position="29"/>
    </location>
</feature>
<dbReference type="GeneID" id="39987631"/>
<comment type="caution">
    <text evidence="2">The sequence shown here is derived from an EMBL/GenBank/DDBJ whole genome shotgun (WGS) entry which is preliminary data.</text>
</comment>
<keyword evidence="1" id="KW-0472">Membrane</keyword>
<name>A0A1X0NPL6_9TRYP</name>
<keyword evidence="3" id="KW-1185">Reference proteome</keyword>
<accession>A0A1X0NPL6</accession>